<dbReference type="AlphaFoldDB" id="A0A4C1WZ80"/>
<comment type="caution">
    <text evidence="2">The sequence shown here is derived from an EMBL/GenBank/DDBJ whole genome shotgun (WGS) entry which is preliminary data.</text>
</comment>
<evidence type="ECO:0000256" key="1">
    <source>
        <dbReference type="SAM" id="MobiDB-lite"/>
    </source>
</evidence>
<sequence length="196" mass="21640">MTLEQNQGNTQLNKIGITSKGCSRKASARSLHERSSAKKLLPLMRGARSNSKLLDRSRRRPLSRLINLRDSPAGPTLRAGAGGGAVSGAFWARDNRLSWPREGPAATYVARLDIILYYKKANVYKQETVCISLGVQLIGSLQEFLREAGPGGGHVILRRTQLIREFNYCHRPRRGAAPSREIGFSPRNRLSLAFSG</sequence>
<dbReference type="EMBL" id="BGZK01000701">
    <property type="protein sequence ID" value="GBP56778.1"/>
    <property type="molecule type" value="Genomic_DNA"/>
</dbReference>
<dbReference type="Proteomes" id="UP000299102">
    <property type="component" value="Unassembled WGS sequence"/>
</dbReference>
<feature type="region of interest" description="Disordered" evidence="1">
    <location>
        <begin position="1"/>
        <end position="34"/>
    </location>
</feature>
<accession>A0A4C1WZ80</accession>
<organism evidence="2 3">
    <name type="scientific">Eumeta variegata</name>
    <name type="common">Bagworm moth</name>
    <name type="synonym">Eumeta japonica</name>
    <dbReference type="NCBI Taxonomy" id="151549"/>
    <lineage>
        <taxon>Eukaryota</taxon>
        <taxon>Metazoa</taxon>
        <taxon>Ecdysozoa</taxon>
        <taxon>Arthropoda</taxon>
        <taxon>Hexapoda</taxon>
        <taxon>Insecta</taxon>
        <taxon>Pterygota</taxon>
        <taxon>Neoptera</taxon>
        <taxon>Endopterygota</taxon>
        <taxon>Lepidoptera</taxon>
        <taxon>Glossata</taxon>
        <taxon>Ditrysia</taxon>
        <taxon>Tineoidea</taxon>
        <taxon>Psychidae</taxon>
        <taxon>Oiketicinae</taxon>
        <taxon>Eumeta</taxon>
    </lineage>
</organism>
<evidence type="ECO:0000313" key="3">
    <source>
        <dbReference type="Proteomes" id="UP000299102"/>
    </source>
</evidence>
<feature type="compositionally biased region" description="Polar residues" evidence="1">
    <location>
        <begin position="1"/>
        <end position="13"/>
    </location>
</feature>
<reference evidence="2 3" key="1">
    <citation type="journal article" date="2019" name="Commun. Biol.">
        <title>The bagworm genome reveals a unique fibroin gene that provides high tensile strength.</title>
        <authorList>
            <person name="Kono N."/>
            <person name="Nakamura H."/>
            <person name="Ohtoshi R."/>
            <person name="Tomita M."/>
            <person name="Numata K."/>
            <person name="Arakawa K."/>
        </authorList>
    </citation>
    <scope>NUCLEOTIDE SEQUENCE [LARGE SCALE GENOMIC DNA]</scope>
</reference>
<gene>
    <name evidence="2" type="ORF">EVAR_91430_1</name>
</gene>
<protein>
    <submittedName>
        <fullName evidence="2">Uncharacterized protein</fullName>
    </submittedName>
</protein>
<keyword evidence="3" id="KW-1185">Reference proteome</keyword>
<name>A0A4C1WZ80_EUMVA</name>
<proteinExistence type="predicted"/>
<evidence type="ECO:0000313" key="2">
    <source>
        <dbReference type="EMBL" id="GBP56778.1"/>
    </source>
</evidence>